<name>A0A9P5C383_9PLEO</name>
<evidence type="ECO:0000313" key="11">
    <source>
        <dbReference type="Proteomes" id="UP000758155"/>
    </source>
</evidence>
<evidence type="ECO:0000256" key="2">
    <source>
        <dbReference type="ARBA" id="ARBA00004613"/>
    </source>
</evidence>
<dbReference type="SUPFAM" id="SSF49329">
    <property type="entry name" value="Cu,Zn superoxide dismutase-like"/>
    <property type="match status" value="1"/>
</dbReference>
<dbReference type="PANTHER" id="PTHR10003">
    <property type="entry name" value="SUPEROXIDE DISMUTASE CU-ZN -RELATED"/>
    <property type="match status" value="1"/>
</dbReference>
<evidence type="ECO:0000256" key="8">
    <source>
        <dbReference type="SAM" id="SignalP"/>
    </source>
</evidence>
<dbReference type="EMBL" id="SWKV01000013">
    <property type="protein sequence ID" value="KAF3043128.1"/>
    <property type="molecule type" value="Genomic_DNA"/>
</dbReference>
<dbReference type="GO" id="GO:0005507">
    <property type="term" value="F:copper ion binding"/>
    <property type="evidence" value="ECO:0007669"/>
    <property type="project" value="InterPro"/>
</dbReference>
<dbReference type="Gene3D" id="2.60.40.200">
    <property type="entry name" value="Superoxide dismutase, copper/zinc binding domain"/>
    <property type="match status" value="1"/>
</dbReference>
<dbReference type="EC" id="1.15.1.1" evidence="4"/>
<reference evidence="10" key="1">
    <citation type="submission" date="2019-04" db="EMBL/GenBank/DDBJ databases">
        <title>Sequencing of skin fungus with MAO and IRED activity.</title>
        <authorList>
            <person name="Marsaioli A.J."/>
            <person name="Bonatto J.M.C."/>
            <person name="Reis Junior O."/>
        </authorList>
    </citation>
    <scope>NUCLEOTIDE SEQUENCE</scope>
    <source>
        <strain evidence="10">28M1</strain>
    </source>
</reference>
<keyword evidence="6" id="KW-0049">Antioxidant</keyword>
<feature type="domain" description="Superoxide dismutase copper/zinc binding" evidence="9">
    <location>
        <begin position="49"/>
        <end position="167"/>
    </location>
</feature>
<dbReference type="OrthoDB" id="159229at2759"/>
<evidence type="ECO:0000256" key="7">
    <source>
        <dbReference type="ARBA" id="ARBA00049204"/>
    </source>
</evidence>
<comment type="similarity">
    <text evidence="3">Belongs to the Cu-Zn superoxide dismutase family.</text>
</comment>
<keyword evidence="8" id="KW-0732">Signal</keyword>
<dbReference type="InterPro" id="IPR024134">
    <property type="entry name" value="SOD_Cu/Zn_/chaperone"/>
</dbReference>
<dbReference type="GO" id="GO:0005576">
    <property type="term" value="C:extracellular region"/>
    <property type="evidence" value="ECO:0007669"/>
    <property type="project" value="UniProtKB-SubCell"/>
</dbReference>
<comment type="catalytic activity">
    <reaction evidence="7">
        <text>2 superoxide + 2 H(+) = H2O2 + O2</text>
        <dbReference type="Rhea" id="RHEA:20696"/>
        <dbReference type="ChEBI" id="CHEBI:15378"/>
        <dbReference type="ChEBI" id="CHEBI:15379"/>
        <dbReference type="ChEBI" id="CHEBI:16240"/>
        <dbReference type="ChEBI" id="CHEBI:18421"/>
        <dbReference type="EC" id="1.15.1.1"/>
    </reaction>
</comment>
<evidence type="ECO:0000259" key="9">
    <source>
        <dbReference type="Pfam" id="PF00080"/>
    </source>
</evidence>
<evidence type="ECO:0000256" key="6">
    <source>
        <dbReference type="ARBA" id="ARBA00022862"/>
    </source>
</evidence>
<protein>
    <recommendedName>
        <fullName evidence="4">superoxide dismutase</fullName>
        <ecNumber evidence="4">1.15.1.1</ecNumber>
    </recommendedName>
</protein>
<dbReference type="AlphaFoldDB" id="A0A9P5C383"/>
<feature type="chain" id="PRO_5040402465" description="superoxide dismutase" evidence="8">
    <location>
        <begin position="18"/>
        <end position="270"/>
    </location>
</feature>
<evidence type="ECO:0000256" key="3">
    <source>
        <dbReference type="ARBA" id="ARBA00010457"/>
    </source>
</evidence>
<dbReference type="Proteomes" id="UP000758155">
    <property type="component" value="Unassembled WGS sequence"/>
</dbReference>
<evidence type="ECO:0000256" key="5">
    <source>
        <dbReference type="ARBA" id="ARBA00022525"/>
    </source>
</evidence>
<dbReference type="InterPro" id="IPR001424">
    <property type="entry name" value="SOD_Cu_Zn_dom"/>
</dbReference>
<comment type="subcellular location">
    <subcellularLocation>
        <location evidence="1">Cell envelope</location>
    </subcellularLocation>
    <subcellularLocation>
        <location evidence="2">Secreted</location>
    </subcellularLocation>
</comment>
<dbReference type="GO" id="GO:0004784">
    <property type="term" value="F:superoxide dismutase activity"/>
    <property type="evidence" value="ECO:0007669"/>
    <property type="project" value="UniProtKB-EC"/>
</dbReference>
<dbReference type="Pfam" id="PF00080">
    <property type="entry name" value="Sod_Cu"/>
    <property type="match status" value="1"/>
</dbReference>
<proteinExistence type="inferred from homology"/>
<gene>
    <name evidence="10" type="ORF">E8E12_002467</name>
</gene>
<feature type="signal peptide" evidence="8">
    <location>
        <begin position="1"/>
        <end position="17"/>
    </location>
</feature>
<dbReference type="InterPro" id="IPR036423">
    <property type="entry name" value="SOD-like_Cu/Zn_dom_sf"/>
</dbReference>
<keyword evidence="5" id="KW-0964">Secreted</keyword>
<comment type="caution">
    <text evidence="10">The sequence shown here is derived from an EMBL/GenBank/DDBJ whole genome shotgun (WGS) entry which is preliminary data.</text>
</comment>
<evidence type="ECO:0000256" key="4">
    <source>
        <dbReference type="ARBA" id="ARBA00012682"/>
    </source>
</evidence>
<evidence type="ECO:0000313" key="10">
    <source>
        <dbReference type="EMBL" id="KAF3043128.1"/>
    </source>
</evidence>
<dbReference type="FunFam" id="2.60.40.200:FF:000007">
    <property type="entry name" value="Cell surface Cu-only superoxide dismutase 5"/>
    <property type="match status" value="1"/>
</dbReference>
<organism evidence="10 11">
    <name type="scientific">Didymella heteroderae</name>
    <dbReference type="NCBI Taxonomy" id="1769908"/>
    <lineage>
        <taxon>Eukaryota</taxon>
        <taxon>Fungi</taxon>
        <taxon>Dikarya</taxon>
        <taxon>Ascomycota</taxon>
        <taxon>Pezizomycotina</taxon>
        <taxon>Dothideomycetes</taxon>
        <taxon>Pleosporomycetidae</taxon>
        <taxon>Pleosporales</taxon>
        <taxon>Pleosporineae</taxon>
        <taxon>Didymellaceae</taxon>
        <taxon>Didymella</taxon>
    </lineage>
</organism>
<accession>A0A9P5C383</accession>
<keyword evidence="11" id="KW-1185">Reference proteome</keyword>
<evidence type="ECO:0000256" key="1">
    <source>
        <dbReference type="ARBA" id="ARBA00004196"/>
    </source>
</evidence>
<sequence length="270" mass="27160">MRTSILSLIAAASAVTAQSSTVVPAPVVSGNPKGASYVATLPEQTKYTVRGSVAAVSAEDGNGVKFTVSISGLPAEGGPFMYHLHEKPVPSDGNCTGTGAHLDPYKRGEVPICDASKPETCQTGDLSGKHGNMTTQQWSQEYVDLYSATRPDSNAYFGNLSVVVHLSNKTRIACANFTQLSAGEGPEYPVSSINLSTGVSSGYALPTGSGGYNSSIPVATPTGTASPTTAVPISPSSASSSAPVEFTAAAAKFASGAAGAVVAAAAALLL</sequence>